<dbReference type="AlphaFoldDB" id="A0A829NJJ1"/>
<protein>
    <recommendedName>
        <fullName evidence="4">ABC-2 family transporter protein</fullName>
    </recommendedName>
</protein>
<feature type="transmembrane region" description="Helical" evidence="1">
    <location>
        <begin position="207"/>
        <end position="229"/>
    </location>
</feature>
<name>A0A829NJJ1_MEDG5</name>
<evidence type="ECO:0000313" key="2">
    <source>
        <dbReference type="EMBL" id="ETD20944.1"/>
    </source>
</evidence>
<accession>A0A829NJJ1</accession>
<feature type="transmembrane region" description="Helical" evidence="1">
    <location>
        <begin position="117"/>
        <end position="149"/>
    </location>
</feature>
<evidence type="ECO:0000256" key="1">
    <source>
        <dbReference type="SAM" id="Phobius"/>
    </source>
</evidence>
<keyword evidence="1" id="KW-1133">Transmembrane helix</keyword>
<keyword evidence="3" id="KW-1185">Reference proteome</keyword>
<sequence>MKQILKIEISRAFRTKGMLFSLIGGCVLSVLHIIQYQIPAHQTLLQRAFETAPIWTPPNVAGTWIAGNGYNLEGFAYFLVVPILAMLPYGVSYFSDQEQGVLKNIYMRVKRRDYLKAKYIATFLSGGFAVTVPLFINVLCCMCLVPNLLPSTILPQNGICAVYVWNEIYFSNPLLYIAIFLLIDFCFGGIFACVTLAASFLSDYKMVVAICPFFLQLLLHVACTLLNIWEYSSVYVMQAGYGIKQIWVLIAYLIIGFFGTFFIFMYKGERTDAF</sequence>
<gene>
    <name evidence="2" type="ORF">HMPREF1201_00949</name>
</gene>
<feature type="transmembrane region" description="Helical" evidence="1">
    <location>
        <begin position="75"/>
        <end position="96"/>
    </location>
</feature>
<dbReference type="RefSeq" id="WP_009246003.1">
    <property type="nucleotide sequence ID" value="NZ_KI669414.1"/>
</dbReference>
<dbReference type="EMBL" id="AZJF01000001">
    <property type="protein sequence ID" value="ETD20944.1"/>
    <property type="molecule type" value="Genomic_DNA"/>
</dbReference>
<organism evidence="2 3">
    <name type="scientific">Mediterraneibacter gnavus (strain CC55_001C)</name>
    <dbReference type="NCBI Taxonomy" id="1073375"/>
    <lineage>
        <taxon>Bacteria</taxon>
        <taxon>Bacillati</taxon>
        <taxon>Bacillota</taxon>
        <taxon>Clostridia</taxon>
        <taxon>Lachnospirales</taxon>
        <taxon>Lachnospiraceae</taxon>
        <taxon>Mediterraneibacter</taxon>
    </lineage>
</organism>
<proteinExistence type="predicted"/>
<comment type="caution">
    <text evidence="2">The sequence shown here is derived from an EMBL/GenBank/DDBJ whole genome shotgun (WGS) entry which is preliminary data.</text>
</comment>
<reference evidence="2 3" key="1">
    <citation type="submission" date="2013-10" db="EMBL/GenBank/DDBJ databases">
        <title>The Genome Sequence of Ruminococcus gnavus CC55_001C.</title>
        <authorList>
            <consortium name="The Broad Institute Genomics Platform"/>
            <person name="Earl A."/>
            <person name="Allen-Vercoe E."/>
            <person name="Daigneault M."/>
            <person name="Young S.K."/>
            <person name="Zeng Q."/>
            <person name="Gargeya S."/>
            <person name="Fitzgerald M."/>
            <person name="Abouelleil A."/>
            <person name="Alvarado L."/>
            <person name="Chapman S.B."/>
            <person name="Gainer-Dewar J."/>
            <person name="Goldberg J."/>
            <person name="Griggs A."/>
            <person name="Gujja S."/>
            <person name="Hansen M."/>
            <person name="Howarth C."/>
            <person name="Imamovic A."/>
            <person name="Ireland A."/>
            <person name="Larimer J."/>
            <person name="McCowan C."/>
            <person name="Murphy C."/>
            <person name="Pearson M."/>
            <person name="Poon T.W."/>
            <person name="Priest M."/>
            <person name="Roberts A."/>
            <person name="Saif S."/>
            <person name="Shea T."/>
            <person name="Sykes S."/>
            <person name="Wortman J."/>
            <person name="Nusbaum C."/>
            <person name="Birren B."/>
        </authorList>
    </citation>
    <scope>NUCLEOTIDE SEQUENCE [LARGE SCALE GENOMIC DNA]</scope>
    <source>
        <strain evidence="2 3">CC55_001C</strain>
    </source>
</reference>
<feature type="transmembrane region" description="Helical" evidence="1">
    <location>
        <begin position="174"/>
        <end position="200"/>
    </location>
</feature>
<feature type="transmembrane region" description="Helical" evidence="1">
    <location>
        <begin position="20"/>
        <end position="38"/>
    </location>
</feature>
<keyword evidence="1" id="KW-0472">Membrane</keyword>
<dbReference type="Proteomes" id="UP000018690">
    <property type="component" value="Unassembled WGS sequence"/>
</dbReference>
<keyword evidence="1" id="KW-0812">Transmembrane</keyword>
<evidence type="ECO:0000313" key="3">
    <source>
        <dbReference type="Proteomes" id="UP000018690"/>
    </source>
</evidence>
<feature type="transmembrane region" description="Helical" evidence="1">
    <location>
        <begin position="249"/>
        <end position="266"/>
    </location>
</feature>
<evidence type="ECO:0008006" key="4">
    <source>
        <dbReference type="Google" id="ProtNLM"/>
    </source>
</evidence>